<evidence type="ECO:0000256" key="6">
    <source>
        <dbReference type="ARBA" id="ARBA00049654"/>
    </source>
</evidence>
<evidence type="ECO:0000256" key="7">
    <source>
        <dbReference type="PROSITE-ProRule" id="PRU00453"/>
    </source>
</evidence>
<keyword evidence="4" id="KW-0862">Zinc</keyword>
<comment type="function">
    <text evidence="5">Required for box C/D snoRNAs accumulation involved in snoRNA processing, snoRNA transport to the nucleolus and ribosome biogenesis.</text>
</comment>
<organism evidence="10 11">
    <name type="scientific">Coccomyxa viridis</name>
    <dbReference type="NCBI Taxonomy" id="1274662"/>
    <lineage>
        <taxon>Eukaryota</taxon>
        <taxon>Viridiplantae</taxon>
        <taxon>Chlorophyta</taxon>
        <taxon>core chlorophytes</taxon>
        <taxon>Trebouxiophyceae</taxon>
        <taxon>Trebouxiophyceae incertae sedis</taxon>
        <taxon>Coccomyxaceae</taxon>
        <taxon>Coccomyxa</taxon>
    </lineage>
</organism>
<dbReference type="Proteomes" id="UP001497392">
    <property type="component" value="Unassembled WGS sequence"/>
</dbReference>
<sequence>MAEEEVEADAEAQAEDQTKSPSGPRTQCTVCQEADWKYKCPGCDARTCSLTCSKEHKANTGCTGKRKRTDYVPMAGFGDRELISDYRFLEEAAGLRDSSARDTQRMLQSQKLQQLRQLQTSARIRNMTWHALPASSERRQQNTSVYDNSKKRLFWRVEWRFPAVDMVVIDERVDEQTKLSEALQRHLKLQAGQASMHMLLQQYVDAGLEHLGLLLKQEHRPANVPAWHRLRPNHTLRLALAQKDVVEFPVITVALPEELAGFNVLSLGNKNAEKEPAGL</sequence>
<evidence type="ECO:0000259" key="9">
    <source>
        <dbReference type="PROSITE" id="PS51083"/>
    </source>
</evidence>
<evidence type="ECO:0000256" key="2">
    <source>
        <dbReference type="ARBA" id="ARBA00022723"/>
    </source>
</evidence>
<dbReference type="Pfam" id="PF25790">
    <property type="entry name" value="BCD1"/>
    <property type="match status" value="1"/>
</dbReference>
<comment type="caution">
    <text evidence="10">The sequence shown here is derived from an EMBL/GenBank/DDBJ whole genome shotgun (WGS) entry which is preliminary data.</text>
</comment>
<keyword evidence="11" id="KW-1185">Reference proteome</keyword>
<keyword evidence="1" id="KW-0597">Phosphoprotein</keyword>
<keyword evidence="2" id="KW-0479">Metal-binding</keyword>
<dbReference type="CDD" id="cd23023">
    <property type="entry name" value="zf-HIT_BCD1"/>
    <property type="match status" value="1"/>
</dbReference>
<keyword evidence="3 7" id="KW-0863">Zinc-finger</keyword>
<evidence type="ECO:0000256" key="1">
    <source>
        <dbReference type="ARBA" id="ARBA00022553"/>
    </source>
</evidence>
<name>A0ABP1GHB2_9CHLO</name>
<protein>
    <submittedName>
        <fullName evidence="10">G13007 protein</fullName>
    </submittedName>
</protein>
<dbReference type="EMBL" id="CAXHTA020000021">
    <property type="protein sequence ID" value="CAL5229643.1"/>
    <property type="molecule type" value="Genomic_DNA"/>
</dbReference>
<feature type="domain" description="HIT-type" evidence="9">
    <location>
        <begin position="28"/>
        <end position="62"/>
    </location>
</feature>
<dbReference type="InterPro" id="IPR007529">
    <property type="entry name" value="Znf_HIT"/>
</dbReference>
<dbReference type="PANTHER" id="PTHR13483">
    <property type="entry name" value="BOX C_D SNORNA PROTEIN 1-RELATED"/>
    <property type="match status" value="1"/>
</dbReference>
<proteinExistence type="inferred from homology"/>
<dbReference type="Pfam" id="PF04438">
    <property type="entry name" value="zf-HIT"/>
    <property type="match status" value="1"/>
</dbReference>
<evidence type="ECO:0000256" key="8">
    <source>
        <dbReference type="SAM" id="MobiDB-lite"/>
    </source>
</evidence>
<dbReference type="InterPro" id="IPR057721">
    <property type="entry name" value="BCD1_alpha/beta"/>
</dbReference>
<evidence type="ECO:0000313" key="11">
    <source>
        <dbReference type="Proteomes" id="UP001497392"/>
    </source>
</evidence>
<dbReference type="Gene3D" id="3.30.60.190">
    <property type="match status" value="1"/>
</dbReference>
<dbReference type="SUPFAM" id="SSF144232">
    <property type="entry name" value="HIT/MYND zinc finger-like"/>
    <property type="match status" value="1"/>
</dbReference>
<dbReference type="PROSITE" id="PS51083">
    <property type="entry name" value="ZF_HIT"/>
    <property type="match status" value="1"/>
</dbReference>
<dbReference type="PANTHER" id="PTHR13483:SF3">
    <property type="entry name" value="BOX C_D SNORNA PROTEIN 1"/>
    <property type="match status" value="1"/>
</dbReference>
<evidence type="ECO:0000256" key="3">
    <source>
        <dbReference type="ARBA" id="ARBA00022771"/>
    </source>
</evidence>
<feature type="region of interest" description="Disordered" evidence="8">
    <location>
        <begin position="1"/>
        <end position="26"/>
    </location>
</feature>
<evidence type="ECO:0000313" key="10">
    <source>
        <dbReference type="EMBL" id="CAL5229643.1"/>
    </source>
</evidence>
<dbReference type="InterPro" id="IPR051639">
    <property type="entry name" value="BCD1"/>
</dbReference>
<reference evidence="10 11" key="1">
    <citation type="submission" date="2024-06" db="EMBL/GenBank/DDBJ databases">
        <authorList>
            <person name="Kraege A."/>
            <person name="Thomma B."/>
        </authorList>
    </citation>
    <scope>NUCLEOTIDE SEQUENCE [LARGE SCALE GENOMIC DNA]</scope>
</reference>
<comment type="similarity">
    <text evidence="6">Belongs to the BCD1 family.</text>
</comment>
<evidence type="ECO:0000256" key="5">
    <source>
        <dbReference type="ARBA" id="ARBA00049598"/>
    </source>
</evidence>
<accession>A0ABP1GHB2</accession>
<feature type="compositionally biased region" description="Acidic residues" evidence="8">
    <location>
        <begin position="1"/>
        <end position="14"/>
    </location>
</feature>
<evidence type="ECO:0000256" key="4">
    <source>
        <dbReference type="ARBA" id="ARBA00022833"/>
    </source>
</evidence>
<gene>
    <name evidence="10" type="primary">g13007</name>
    <name evidence="10" type="ORF">VP750_LOCUS11549</name>
</gene>